<dbReference type="SUPFAM" id="SSF52540">
    <property type="entry name" value="P-loop containing nucleoside triphosphate hydrolases"/>
    <property type="match status" value="1"/>
</dbReference>
<dbReference type="SMART" id="SM00421">
    <property type="entry name" value="HTH_LUXR"/>
    <property type="match status" value="1"/>
</dbReference>
<keyword evidence="3" id="KW-0804">Transcription</keyword>
<dbReference type="Gene3D" id="3.40.50.300">
    <property type="entry name" value="P-loop containing nucleotide triphosphate hydrolases"/>
    <property type="match status" value="1"/>
</dbReference>
<dbReference type="InterPro" id="IPR016032">
    <property type="entry name" value="Sig_transdc_resp-reg_C-effctor"/>
</dbReference>
<proteinExistence type="predicted"/>
<dbReference type="Gene3D" id="1.10.10.10">
    <property type="entry name" value="Winged helix-like DNA-binding domain superfamily/Winged helix DNA-binding domain"/>
    <property type="match status" value="1"/>
</dbReference>
<feature type="domain" description="HTH luxR-type" evidence="4">
    <location>
        <begin position="826"/>
        <end position="887"/>
    </location>
</feature>
<keyword evidence="6" id="KW-1185">Reference proteome</keyword>
<dbReference type="PROSITE" id="PS00622">
    <property type="entry name" value="HTH_LUXR_1"/>
    <property type="match status" value="1"/>
</dbReference>
<dbReference type="InterPro" id="IPR036388">
    <property type="entry name" value="WH-like_DNA-bd_sf"/>
</dbReference>
<dbReference type="SUPFAM" id="SSF46894">
    <property type="entry name" value="C-terminal effector domain of the bipartite response regulators"/>
    <property type="match status" value="1"/>
</dbReference>
<evidence type="ECO:0000256" key="2">
    <source>
        <dbReference type="ARBA" id="ARBA00023125"/>
    </source>
</evidence>
<evidence type="ECO:0000259" key="4">
    <source>
        <dbReference type="PROSITE" id="PS50043"/>
    </source>
</evidence>
<organism evidence="5 6">
    <name type="scientific">Saxibacter everestensis</name>
    <dbReference type="NCBI Taxonomy" id="2909229"/>
    <lineage>
        <taxon>Bacteria</taxon>
        <taxon>Bacillati</taxon>
        <taxon>Actinomycetota</taxon>
        <taxon>Actinomycetes</taxon>
        <taxon>Micrococcales</taxon>
        <taxon>Brevibacteriaceae</taxon>
        <taxon>Saxibacter</taxon>
    </lineage>
</organism>
<keyword evidence="2" id="KW-0238">DNA-binding</keyword>
<dbReference type="Gene3D" id="1.25.40.10">
    <property type="entry name" value="Tetratricopeptide repeat domain"/>
    <property type="match status" value="1"/>
</dbReference>
<accession>A0ABY8QTG0</accession>
<dbReference type="PANTHER" id="PTHR44688">
    <property type="entry name" value="DNA-BINDING TRANSCRIPTIONAL ACTIVATOR DEVR_DOSR"/>
    <property type="match status" value="1"/>
</dbReference>
<gene>
    <name evidence="5" type="ORF">LWF01_16720</name>
</gene>
<dbReference type="InterPro" id="IPR041664">
    <property type="entry name" value="AAA_16"/>
</dbReference>
<evidence type="ECO:0000256" key="1">
    <source>
        <dbReference type="ARBA" id="ARBA00023015"/>
    </source>
</evidence>
<evidence type="ECO:0000313" key="5">
    <source>
        <dbReference type="EMBL" id="WGW11716.1"/>
    </source>
</evidence>
<keyword evidence="1" id="KW-0805">Transcription regulation</keyword>
<evidence type="ECO:0000256" key="3">
    <source>
        <dbReference type="ARBA" id="ARBA00023163"/>
    </source>
</evidence>
<dbReference type="Pfam" id="PF13191">
    <property type="entry name" value="AAA_16"/>
    <property type="match status" value="1"/>
</dbReference>
<dbReference type="Pfam" id="PF00196">
    <property type="entry name" value="GerE"/>
    <property type="match status" value="1"/>
</dbReference>
<name>A0ABY8QTG0_9MICO</name>
<dbReference type="RefSeq" id="WP_349638506.1">
    <property type="nucleotide sequence ID" value="NZ_CP090958.1"/>
</dbReference>
<dbReference type="CDD" id="cd06170">
    <property type="entry name" value="LuxR_C_like"/>
    <property type="match status" value="1"/>
</dbReference>
<reference evidence="5 6" key="1">
    <citation type="submission" date="2023-05" db="EMBL/GenBank/DDBJ databases">
        <title>Lithophilousrod everest ZFBP1038 complete genpme.</title>
        <authorList>
            <person name="Tian M."/>
        </authorList>
    </citation>
    <scope>NUCLEOTIDE SEQUENCE [LARGE SCALE GENOMIC DNA]</scope>
    <source>
        <strain evidence="5 6">ZFBP1038</strain>
    </source>
</reference>
<protein>
    <submittedName>
        <fullName evidence="5">LuxR C-terminal-related transcriptional regulator</fullName>
    </submittedName>
</protein>
<dbReference type="PANTHER" id="PTHR44688:SF16">
    <property type="entry name" value="DNA-BINDING TRANSCRIPTIONAL ACTIVATOR DEVR_DOSR"/>
    <property type="match status" value="1"/>
</dbReference>
<evidence type="ECO:0000313" key="6">
    <source>
        <dbReference type="Proteomes" id="UP001209083"/>
    </source>
</evidence>
<dbReference type="PROSITE" id="PS50043">
    <property type="entry name" value="HTH_LUXR_2"/>
    <property type="match status" value="1"/>
</dbReference>
<dbReference type="InterPro" id="IPR027417">
    <property type="entry name" value="P-loop_NTPase"/>
</dbReference>
<dbReference type="InterPro" id="IPR011990">
    <property type="entry name" value="TPR-like_helical_dom_sf"/>
</dbReference>
<dbReference type="EMBL" id="CP090958">
    <property type="protein sequence ID" value="WGW11716.1"/>
    <property type="molecule type" value="Genomic_DNA"/>
</dbReference>
<dbReference type="PRINTS" id="PR00038">
    <property type="entry name" value="HTHLUXR"/>
</dbReference>
<dbReference type="Proteomes" id="UP001209083">
    <property type="component" value="Chromosome"/>
</dbReference>
<dbReference type="InterPro" id="IPR000792">
    <property type="entry name" value="Tscrpt_reg_LuxR_C"/>
</dbReference>
<sequence length="893" mass="98857">MPFVNRVSELEQISAVASNQREASLIVVGGHGYGKTALLEEAARRSANTVHLRVNVTESTWPFSGLSVIFAAIADDCGVDLSHDLDLAVEENTDNFAVASLVLRRIQEAAFPALCIVIDDLDLMDSDSQTIIGFLSRRVQGTGLRIVGSVSELKLDSPFAGLPVIELQELSLDASLELIESWAGPQADKSTVNSIAIAGSGHPLAIEEVLGVLPPHQLSGRDPLSHPLKIGPRTIQQVSPGVASLSEQGKEVLAELSTAELVHSRAVELSYEGEWEGLGELIANDLVTRTGNYVGIRRPIVRSCVYWSITAKDRFRLHQSMWERCRGVDPHGAIWHKSFVTSDSGTPEDLLRSGLALIGQGQIVPAVEFVDRALTLSADNERLAAVLADVAEAMLQHGEFAHTSKYVRHAQRMTNDGAVLLQLASLRVRVEYSQLQTITPGLVYGVVEKYGDRDPNIAAYLLTLLAQYHAEKWDAGTCRFLLKRAERYLRPASSDVLRLHGIVRIFVETLEGESARARDLYDELSRHDLSTVDDSSLAILGRCLTYSGWYHQARDLYSIAFSRYPATSVWAKLGNFLQAENEIRAGSYHRAEEAIEATMSGPSTQEISRTFSRVLYAWYWQAKGDSEKARSIIADAHHLTHGGQDPAGAAQLCAHQGRFAMMRADYAEALRYLIRARDIGIMFQNPLQLQFEGDLVETLVALDRRREATEVLDDFEERNTTHPSRWGTLVLDRSRALVATGEYSLQLFRKLLARFGPQDSDFERARTFSCYGRRLRQLDRSAESRDYFLAAISIYNEIGAISWAAEIEKLISGRTPASQRAQHPMLSRLTDAERLVASRVAAGARNKDIAAELFVSVRTVEVRLTSIYRKLGVHSRSQLTALMSQDADPIRSG</sequence>
<dbReference type="SUPFAM" id="SSF48452">
    <property type="entry name" value="TPR-like"/>
    <property type="match status" value="1"/>
</dbReference>